<feature type="binding site" evidence="10">
    <location>
        <position position="71"/>
    </location>
    <ligand>
        <name>Mg(2+)</name>
        <dbReference type="ChEBI" id="CHEBI:18420"/>
        <label>1</label>
        <note>catalytic</note>
    </ligand>
</feature>
<gene>
    <name evidence="9" type="primary">cysQ</name>
    <name evidence="11" type="ORF">THII_1634</name>
</gene>
<dbReference type="InterPro" id="IPR050725">
    <property type="entry name" value="CysQ/Inositol_MonoPase"/>
</dbReference>
<dbReference type="Gene3D" id="3.40.190.80">
    <property type="match status" value="1"/>
</dbReference>
<comment type="similarity">
    <text evidence="2 9">Belongs to the inositol monophosphatase superfamily. CysQ family.</text>
</comment>
<evidence type="ECO:0000256" key="2">
    <source>
        <dbReference type="ARBA" id="ARBA00005289"/>
    </source>
</evidence>
<dbReference type="HOGENOM" id="CLU_044118_3_0_6"/>
<dbReference type="InterPro" id="IPR020550">
    <property type="entry name" value="Inositol_monophosphatase_CS"/>
</dbReference>
<dbReference type="GO" id="GO:0000287">
    <property type="term" value="F:magnesium ion binding"/>
    <property type="evidence" value="ECO:0007669"/>
    <property type="project" value="UniProtKB-UniRule"/>
</dbReference>
<feature type="binding site" evidence="9">
    <location>
        <position position="218"/>
    </location>
    <ligand>
        <name>substrate</name>
    </ligand>
</feature>
<dbReference type="GO" id="GO:0046854">
    <property type="term" value="P:phosphatidylinositol phosphate biosynthetic process"/>
    <property type="evidence" value="ECO:0007669"/>
    <property type="project" value="InterPro"/>
</dbReference>
<dbReference type="FunFam" id="3.30.540.10:FF:000007">
    <property type="entry name" value="3'(2'),5'-bisphosphate nucleotidase CysQ"/>
    <property type="match status" value="1"/>
</dbReference>
<keyword evidence="5 9" id="KW-0479">Metal-binding</keyword>
<dbReference type="CDD" id="cd01638">
    <property type="entry name" value="CysQ"/>
    <property type="match status" value="1"/>
</dbReference>
<protein>
    <recommendedName>
        <fullName evidence="9">3'(2'),5'-bisphosphate nucleotidase CysQ</fullName>
        <ecNumber evidence="9">3.1.3.7</ecNumber>
    </recommendedName>
    <alternativeName>
        <fullName evidence="9">3'(2'),5-bisphosphonucleoside 3'(2')-phosphohydrolase</fullName>
    </alternativeName>
    <alternativeName>
        <fullName evidence="9">3'-phosphoadenosine 5'-phosphate phosphatase</fullName>
        <shortName evidence="9">PAP phosphatase</shortName>
    </alternativeName>
</protein>
<organism evidence="11 12">
    <name type="scientific">Thioploca ingrica</name>
    <dbReference type="NCBI Taxonomy" id="40754"/>
    <lineage>
        <taxon>Bacteria</taxon>
        <taxon>Pseudomonadati</taxon>
        <taxon>Pseudomonadota</taxon>
        <taxon>Gammaproteobacteria</taxon>
        <taxon>Thiotrichales</taxon>
        <taxon>Thiotrichaceae</taxon>
        <taxon>Thioploca</taxon>
    </lineage>
</organism>
<evidence type="ECO:0000256" key="10">
    <source>
        <dbReference type="PIRSR" id="PIRSR600760-2"/>
    </source>
</evidence>
<feature type="binding site" evidence="10">
    <location>
        <position position="91"/>
    </location>
    <ligand>
        <name>Mg(2+)</name>
        <dbReference type="ChEBI" id="CHEBI:18420"/>
        <label>1</label>
        <note>catalytic</note>
    </ligand>
</feature>
<dbReference type="EMBL" id="AP014633">
    <property type="protein sequence ID" value="BAP55931.1"/>
    <property type="molecule type" value="Genomic_DNA"/>
</dbReference>
<evidence type="ECO:0000256" key="4">
    <source>
        <dbReference type="ARBA" id="ARBA00022519"/>
    </source>
</evidence>
<dbReference type="Gene3D" id="3.30.540.10">
    <property type="entry name" value="Fructose-1,6-Bisphosphatase, subunit A, domain 1"/>
    <property type="match status" value="1"/>
</dbReference>
<feature type="binding site" evidence="9">
    <location>
        <position position="71"/>
    </location>
    <ligand>
        <name>substrate</name>
    </ligand>
</feature>
<dbReference type="InterPro" id="IPR020583">
    <property type="entry name" value="Inositol_monoP_metal-BS"/>
</dbReference>
<feature type="binding site" evidence="9">
    <location>
        <position position="71"/>
    </location>
    <ligand>
        <name>Mg(2+)</name>
        <dbReference type="ChEBI" id="CHEBI:18420"/>
        <label>1</label>
    </ligand>
</feature>
<evidence type="ECO:0000256" key="6">
    <source>
        <dbReference type="ARBA" id="ARBA00022801"/>
    </source>
</evidence>
<dbReference type="EC" id="3.1.3.7" evidence="9"/>
<feature type="binding site" evidence="9">
    <location>
        <position position="94"/>
    </location>
    <ligand>
        <name>Mg(2+)</name>
        <dbReference type="ChEBI" id="CHEBI:18420"/>
        <label>2</label>
    </ligand>
</feature>
<dbReference type="PANTHER" id="PTHR43028">
    <property type="entry name" value="3'(2'),5'-BISPHOSPHATE NUCLEOTIDASE 1"/>
    <property type="match status" value="1"/>
</dbReference>
<dbReference type="InterPro" id="IPR000760">
    <property type="entry name" value="Inositol_monophosphatase-like"/>
</dbReference>
<reference evidence="11 12" key="1">
    <citation type="journal article" date="2014" name="ISME J.">
        <title>Ecophysiology of Thioploca ingrica as revealed by the complete genome sequence supplemented with proteomic evidence.</title>
        <authorList>
            <person name="Kojima H."/>
            <person name="Ogura Y."/>
            <person name="Yamamoto N."/>
            <person name="Togashi T."/>
            <person name="Mori H."/>
            <person name="Watanabe T."/>
            <person name="Nemoto F."/>
            <person name="Kurokawa K."/>
            <person name="Hayashi T."/>
            <person name="Fukui M."/>
        </authorList>
    </citation>
    <scope>NUCLEOTIDE SEQUENCE [LARGE SCALE GENOMIC DNA]</scope>
</reference>
<dbReference type="NCBIfam" id="TIGR01331">
    <property type="entry name" value="bisphos_cysQ"/>
    <property type="match status" value="1"/>
</dbReference>
<dbReference type="STRING" id="40754.THII_1634"/>
<feature type="binding site" evidence="9">
    <location>
        <position position="91"/>
    </location>
    <ligand>
        <name>Mg(2+)</name>
        <dbReference type="ChEBI" id="CHEBI:18420"/>
        <label>1</label>
    </ligand>
</feature>
<dbReference type="PROSITE" id="PS00630">
    <property type="entry name" value="IMP_2"/>
    <property type="match status" value="1"/>
</dbReference>
<feature type="binding site" evidence="9">
    <location>
        <begin position="93"/>
        <end position="96"/>
    </location>
    <ligand>
        <name>substrate</name>
    </ligand>
</feature>
<keyword evidence="12" id="KW-1185">Reference proteome</keyword>
<evidence type="ECO:0000256" key="9">
    <source>
        <dbReference type="HAMAP-Rule" id="MF_02095"/>
    </source>
</evidence>
<sequence length="276" mass="30738">MPNDFDMTALLATVNQLAQLAGKQIMEIYETDFDVEHKDDKSPLTKADMAAHNTIVKGLQETVPRWPILSEESASIPYEERAQWPCYWLVDPLDGTREFIKRNGEFTVNIALIENHQPILGVVYVPATGVTYFAAVGQGAFKWLPKQSPKPIRARSCPQDRLTIAGSRSHAGQSLQKFIEGLGVEIELVSIGSSLKSCLVAEGKVDIYPRFGPTSEWDTAAAQCVVEQAGGYLTDTQLQPLRYNTKESLINPYFLVFGDKRKDWSHHLAQAMPLNS</sequence>
<dbReference type="GO" id="GO:0000103">
    <property type="term" value="P:sulfate assimilation"/>
    <property type="evidence" value="ECO:0007669"/>
    <property type="project" value="TreeGrafter"/>
</dbReference>
<dbReference type="GO" id="GO:0005886">
    <property type="term" value="C:plasma membrane"/>
    <property type="evidence" value="ECO:0007669"/>
    <property type="project" value="UniProtKB-SubCell"/>
</dbReference>
<proteinExistence type="inferred from homology"/>
<dbReference type="GO" id="GO:0008441">
    <property type="term" value="F:3'(2'),5'-bisphosphate nucleotidase activity"/>
    <property type="evidence" value="ECO:0007669"/>
    <property type="project" value="UniProtKB-UniRule"/>
</dbReference>
<dbReference type="PRINTS" id="PR00377">
    <property type="entry name" value="IMPHPHTASES"/>
</dbReference>
<dbReference type="GO" id="GO:0050427">
    <property type="term" value="P:3'-phosphoadenosine 5'-phosphosulfate metabolic process"/>
    <property type="evidence" value="ECO:0007669"/>
    <property type="project" value="TreeGrafter"/>
</dbReference>
<feature type="binding site" evidence="9">
    <location>
        <position position="218"/>
    </location>
    <ligand>
        <name>Mg(2+)</name>
        <dbReference type="ChEBI" id="CHEBI:18420"/>
        <label>2</label>
    </ligand>
</feature>
<evidence type="ECO:0000313" key="11">
    <source>
        <dbReference type="EMBL" id="BAP55931.1"/>
    </source>
</evidence>
<dbReference type="Pfam" id="PF00459">
    <property type="entry name" value="Inositol_P"/>
    <property type="match status" value="1"/>
</dbReference>
<keyword evidence="8 9" id="KW-0472">Membrane</keyword>
<comment type="cofactor">
    <cofactor evidence="9 10">
        <name>Mg(2+)</name>
        <dbReference type="ChEBI" id="CHEBI:18420"/>
    </cofactor>
</comment>
<evidence type="ECO:0000256" key="1">
    <source>
        <dbReference type="ARBA" id="ARBA00001625"/>
    </source>
</evidence>
<accession>A0A090BUY8</accession>
<evidence type="ECO:0000313" key="12">
    <source>
        <dbReference type="Proteomes" id="UP000031623"/>
    </source>
</evidence>
<name>A0A090BUY8_9GAMM</name>
<dbReference type="FunFam" id="3.40.190.80:FF:000005">
    <property type="entry name" value="3'(2'),5'-bisphosphate nucleotidase CysQ"/>
    <property type="match status" value="1"/>
</dbReference>
<dbReference type="PROSITE" id="PS00629">
    <property type="entry name" value="IMP_1"/>
    <property type="match status" value="1"/>
</dbReference>
<keyword evidence="6 9" id="KW-0378">Hydrolase</keyword>
<keyword evidence="7 9" id="KW-0460">Magnesium</keyword>
<evidence type="ECO:0000256" key="3">
    <source>
        <dbReference type="ARBA" id="ARBA00022475"/>
    </source>
</evidence>
<dbReference type="SUPFAM" id="SSF56655">
    <property type="entry name" value="Carbohydrate phosphatase"/>
    <property type="match status" value="1"/>
</dbReference>
<evidence type="ECO:0000256" key="5">
    <source>
        <dbReference type="ARBA" id="ARBA00022723"/>
    </source>
</evidence>
<dbReference type="Proteomes" id="UP000031623">
    <property type="component" value="Chromosome"/>
</dbReference>
<dbReference type="HAMAP" id="MF_02095">
    <property type="entry name" value="CysQ"/>
    <property type="match status" value="1"/>
</dbReference>
<evidence type="ECO:0000256" key="8">
    <source>
        <dbReference type="ARBA" id="ARBA00023136"/>
    </source>
</evidence>
<keyword evidence="4 9" id="KW-0997">Cell inner membrane</keyword>
<dbReference type="PANTHER" id="PTHR43028:SF7">
    <property type="entry name" value="3'(2'),5'-BISPHOSPHATE NUCLEOTIDASE CYSQ"/>
    <property type="match status" value="1"/>
</dbReference>
<dbReference type="KEGG" id="tig:THII_1634"/>
<feature type="binding site" evidence="10">
    <location>
        <position position="94"/>
    </location>
    <ligand>
        <name>Mg(2+)</name>
        <dbReference type="ChEBI" id="CHEBI:18420"/>
        <label>1</label>
        <note>catalytic</note>
    </ligand>
</feature>
<feature type="binding site" evidence="10">
    <location>
        <position position="218"/>
    </location>
    <ligand>
        <name>Mg(2+)</name>
        <dbReference type="ChEBI" id="CHEBI:18420"/>
        <label>1</label>
        <note>catalytic</note>
    </ligand>
</feature>
<feature type="binding site" evidence="9">
    <location>
        <position position="93"/>
    </location>
    <ligand>
        <name>Mg(2+)</name>
        <dbReference type="ChEBI" id="CHEBI:18420"/>
        <label>1</label>
    </ligand>
</feature>
<dbReference type="AlphaFoldDB" id="A0A090BUY8"/>
<keyword evidence="3 9" id="KW-1003">Cell membrane</keyword>
<feature type="binding site" evidence="9">
    <location>
        <position position="91"/>
    </location>
    <ligand>
        <name>Mg(2+)</name>
        <dbReference type="ChEBI" id="CHEBI:18420"/>
        <label>2</label>
    </ligand>
</feature>
<dbReference type="OrthoDB" id="9785695at2"/>
<dbReference type="InterPro" id="IPR006240">
    <property type="entry name" value="CysQ"/>
</dbReference>
<comment type="subcellular location">
    <subcellularLocation>
        <location evidence="9">Cell inner membrane</location>
        <topology evidence="9">Peripheral membrane protein</topology>
        <orientation evidence="9">Cytoplasmic side</orientation>
    </subcellularLocation>
</comment>
<feature type="binding site" evidence="10">
    <location>
        <position position="93"/>
    </location>
    <ligand>
        <name>Mg(2+)</name>
        <dbReference type="ChEBI" id="CHEBI:18420"/>
        <label>2</label>
    </ligand>
</feature>
<comment type="catalytic activity">
    <reaction evidence="1 9">
        <text>adenosine 3',5'-bisphosphate + H2O = AMP + phosphate</text>
        <dbReference type="Rhea" id="RHEA:10040"/>
        <dbReference type="ChEBI" id="CHEBI:15377"/>
        <dbReference type="ChEBI" id="CHEBI:43474"/>
        <dbReference type="ChEBI" id="CHEBI:58343"/>
        <dbReference type="ChEBI" id="CHEBI:456215"/>
        <dbReference type="EC" id="3.1.3.7"/>
    </reaction>
</comment>
<comment type="function">
    <text evidence="9">Converts adenosine-3',5'-bisphosphate (PAP) to AMP.</text>
</comment>
<evidence type="ECO:0000256" key="7">
    <source>
        <dbReference type="ARBA" id="ARBA00022842"/>
    </source>
</evidence>